<sequence length="262" mass="28605">MDPNSYYVDLGDHRYRPTVHVQGAWRDTEQHMAPVAGLLAYVIETHAARPELQLCRLTYEILGVISAVPFRVEVSTIRPGRTIELVEAMMIIDERPAVRATGWRLASTDTSAVAGGGPDPLPAPDGLPVWPITDTWGGGYIDSLEFRVVPGSEPGRARAWLHSRTALLEGVEASDLVRFVGLLDTANGIAARLPPKQWMFPNTDLTIHLTRRPRLSGPDAWIGFDARSEIGPTGIGLTSAIVYDLDGPVGRTEQILTVRKLG</sequence>
<dbReference type="EMBL" id="JACCBU010000001">
    <property type="protein sequence ID" value="NYE75448.1"/>
    <property type="molecule type" value="Genomic_DNA"/>
</dbReference>
<dbReference type="InterPro" id="IPR049450">
    <property type="entry name" value="ACOT8-like_C"/>
</dbReference>
<evidence type="ECO:0000313" key="3">
    <source>
        <dbReference type="EMBL" id="NYE75448.1"/>
    </source>
</evidence>
<dbReference type="Pfam" id="PF13622">
    <property type="entry name" value="4HBT_3"/>
    <property type="match status" value="1"/>
</dbReference>
<name>A0A7Y9LG27_9ACTN</name>
<feature type="domain" description="Acyl-CoA thioesterase-like N-terminal HotDog" evidence="1">
    <location>
        <begin position="24"/>
        <end position="104"/>
    </location>
</feature>
<dbReference type="InterPro" id="IPR042171">
    <property type="entry name" value="Acyl-CoA_hotdog"/>
</dbReference>
<gene>
    <name evidence="3" type="ORF">BKA15_006777</name>
</gene>
<dbReference type="InterPro" id="IPR029069">
    <property type="entry name" value="HotDog_dom_sf"/>
</dbReference>
<dbReference type="Gene3D" id="2.40.160.210">
    <property type="entry name" value="Acyl-CoA thioesterase, double hotdog domain"/>
    <property type="match status" value="1"/>
</dbReference>
<dbReference type="Proteomes" id="UP000569914">
    <property type="component" value="Unassembled WGS sequence"/>
</dbReference>
<dbReference type="SUPFAM" id="SSF54637">
    <property type="entry name" value="Thioesterase/thiol ester dehydrase-isomerase"/>
    <property type="match status" value="1"/>
</dbReference>
<evidence type="ECO:0000259" key="1">
    <source>
        <dbReference type="Pfam" id="PF13622"/>
    </source>
</evidence>
<protein>
    <recommendedName>
        <fullName evidence="5">Thioesterase-like superfamily protein</fullName>
    </recommendedName>
</protein>
<dbReference type="Pfam" id="PF20789">
    <property type="entry name" value="4HBT_3C"/>
    <property type="match status" value="1"/>
</dbReference>
<dbReference type="RefSeq" id="WP_179757947.1">
    <property type="nucleotide sequence ID" value="NZ_JACCBU010000001.1"/>
</dbReference>
<evidence type="ECO:0008006" key="5">
    <source>
        <dbReference type="Google" id="ProtNLM"/>
    </source>
</evidence>
<evidence type="ECO:0000259" key="2">
    <source>
        <dbReference type="Pfam" id="PF20789"/>
    </source>
</evidence>
<comment type="caution">
    <text evidence="3">The sequence shown here is derived from an EMBL/GenBank/DDBJ whole genome shotgun (WGS) entry which is preliminary data.</text>
</comment>
<evidence type="ECO:0000313" key="4">
    <source>
        <dbReference type="Proteomes" id="UP000569914"/>
    </source>
</evidence>
<accession>A0A7Y9LG27</accession>
<feature type="domain" description="Acyl-CoA thioesterase-like C-terminal" evidence="2">
    <location>
        <begin position="124"/>
        <end position="258"/>
    </location>
</feature>
<proteinExistence type="predicted"/>
<dbReference type="AlphaFoldDB" id="A0A7Y9LG27"/>
<reference evidence="3 4" key="1">
    <citation type="submission" date="2020-07" db="EMBL/GenBank/DDBJ databases">
        <title>Sequencing the genomes of 1000 actinobacteria strains.</title>
        <authorList>
            <person name="Klenk H.-P."/>
        </authorList>
    </citation>
    <scope>NUCLEOTIDE SEQUENCE [LARGE SCALE GENOMIC DNA]</scope>
    <source>
        <strain evidence="3 4">DSM 22083</strain>
    </source>
</reference>
<keyword evidence="4" id="KW-1185">Reference proteome</keyword>
<organism evidence="3 4">
    <name type="scientific">Microlunatus parietis</name>
    <dbReference type="NCBI Taxonomy" id="682979"/>
    <lineage>
        <taxon>Bacteria</taxon>
        <taxon>Bacillati</taxon>
        <taxon>Actinomycetota</taxon>
        <taxon>Actinomycetes</taxon>
        <taxon>Propionibacteriales</taxon>
        <taxon>Propionibacteriaceae</taxon>
        <taxon>Microlunatus</taxon>
    </lineage>
</organism>
<dbReference type="InterPro" id="IPR049449">
    <property type="entry name" value="TesB_ACOT8-like_N"/>
</dbReference>